<evidence type="ECO:0000313" key="2">
    <source>
        <dbReference type="Proteomes" id="UP000011566"/>
    </source>
</evidence>
<sequence length="141" mass="15451">MSAMRKPSPSTTEPVRKSWSMLFATAVFTTGTAFTGSAASTCRLMFEPASASFPAAAGPSELLPRRSVSWFERIAPSTETPIPLPRVRLNVTEVVATPRFFRSTTFWTAIVSVGMTNPSPVTNMKRLDRSWVVAGPIVERR</sequence>
<name>M0M5H2_9EURY</name>
<dbReference type="PATRIC" id="fig|1132509.6.peg.1491"/>
<dbReference type="AlphaFoldDB" id="M0M5H2"/>
<gene>
    <name evidence="1" type="ORF">C447_06571</name>
</gene>
<keyword evidence="2" id="KW-1185">Reference proteome</keyword>
<accession>M0M5H2</accession>
<evidence type="ECO:0000313" key="1">
    <source>
        <dbReference type="EMBL" id="EMA39620.1"/>
    </source>
</evidence>
<dbReference type="EMBL" id="AOMB01000017">
    <property type="protein sequence ID" value="EMA39620.1"/>
    <property type="molecule type" value="Genomic_DNA"/>
</dbReference>
<dbReference type="Proteomes" id="UP000011566">
    <property type="component" value="Unassembled WGS sequence"/>
</dbReference>
<organism evidence="1 2">
    <name type="scientific">Halococcus hamelinensis 100A6</name>
    <dbReference type="NCBI Taxonomy" id="1132509"/>
    <lineage>
        <taxon>Archaea</taxon>
        <taxon>Methanobacteriati</taxon>
        <taxon>Methanobacteriota</taxon>
        <taxon>Stenosarchaea group</taxon>
        <taxon>Halobacteria</taxon>
        <taxon>Halobacteriales</taxon>
        <taxon>Halococcaceae</taxon>
        <taxon>Halococcus</taxon>
    </lineage>
</organism>
<protein>
    <submittedName>
        <fullName evidence="1">Uncharacterized protein</fullName>
    </submittedName>
</protein>
<dbReference type="RefSeq" id="WP_007692078.1">
    <property type="nucleotide sequence ID" value="NZ_AJRK01000404.1"/>
</dbReference>
<proteinExistence type="predicted"/>
<reference evidence="1 2" key="1">
    <citation type="journal article" date="2014" name="PLoS Genet.">
        <title>Phylogenetically driven sequencing of extremely halophilic archaea reveals strategies for static and dynamic osmo-response.</title>
        <authorList>
            <person name="Becker E.A."/>
            <person name="Seitzer P.M."/>
            <person name="Tritt A."/>
            <person name="Larsen D."/>
            <person name="Krusor M."/>
            <person name="Yao A.I."/>
            <person name="Wu D."/>
            <person name="Madern D."/>
            <person name="Eisen J.A."/>
            <person name="Darling A.E."/>
            <person name="Facciotti M.T."/>
        </authorList>
    </citation>
    <scope>NUCLEOTIDE SEQUENCE [LARGE SCALE GENOMIC DNA]</scope>
    <source>
        <strain evidence="1 2">100A6</strain>
    </source>
</reference>
<comment type="caution">
    <text evidence="1">The sequence shown here is derived from an EMBL/GenBank/DDBJ whole genome shotgun (WGS) entry which is preliminary data.</text>
</comment>